<dbReference type="AlphaFoldDB" id="A0AAW0RW25"/>
<keyword evidence="3" id="KW-1185">Reference proteome</keyword>
<dbReference type="EMBL" id="JAAHCF010000225">
    <property type="protein sequence ID" value="KAK8146220.1"/>
    <property type="molecule type" value="Genomic_DNA"/>
</dbReference>
<reference evidence="2 3" key="1">
    <citation type="submission" date="2020-02" db="EMBL/GenBank/DDBJ databases">
        <title>Comparative genomics of the hypocrealean fungal genus Beauvera.</title>
        <authorList>
            <person name="Showalter D.N."/>
            <person name="Bushley K.E."/>
            <person name="Rehner S.A."/>
        </authorList>
    </citation>
    <scope>NUCLEOTIDE SEQUENCE [LARGE SCALE GENOMIC DNA]</scope>
    <source>
        <strain evidence="2 3">ARSEF4384</strain>
    </source>
</reference>
<accession>A0AAW0RW25</accession>
<evidence type="ECO:0000313" key="3">
    <source>
        <dbReference type="Proteomes" id="UP001397290"/>
    </source>
</evidence>
<organism evidence="2 3">
    <name type="scientific">Beauveria asiatica</name>
    <dbReference type="NCBI Taxonomy" id="1069075"/>
    <lineage>
        <taxon>Eukaryota</taxon>
        <taxon>Fungi</taxon>
        <taxon>Dikarya</taxon>
        <taxon>Ascomycota</taxon>
        <taxon>Pezizomycotina</taxon>
        <taxon>Sordariomycetes</taxon>
        <taxon>Hypocreomycetidae</taxon>
        <taxon>Hypocreales</taxon>
        <taxon>Cordycipitaceae</taxon>
        <taxon>Beauveria</taxon>
    </lineage>
</organism>
<protein>
    <submittedName>
        <fullName evidence="2">Uncharacterized protein</fullName>
    </submittedName>
</protein>
<evidence type="ECO:0000313" key="2">
    <source>
        <dbReference type="EMBL" id="KAK8146220.1"/>
    </source>
</evidence>
<name>A0AAW0RW25_9HYPO</name>
<keyword evidence="1" id="KW-0732">Signal</keyword>
<gene>
    <name evidence="2" type="ORF">G3M48_003440</name>
</gene>
<comment type="caution">
    <text evidence="2">The sequence shown here is derived from an EMBL/GenBank/DDBJ whole genome shotgun (WGS) entry which is preliminary data.</text>
</comment>
<feature type="signal peptide" evidence="1">
    <location>
        <begin position="1"/>
        <end position="19"/>
    </location>
</feature>
<sequence>MKVSTTSFLLASLYGSAWTAPIGGDLVGDALGNVAPVNDLTESLTGAVGQPGSIVGRDGEQKASAVLPKYTFVATDHTADVDIRADATNVDARNLHAEEGIVSQLADVDAKTEVHPFPKNKTPAEIYLDTLVDASNRDITADSVAHQTAGTVADQTVDAEADPNVHARNLDVNFKGMGQPANVKVHPFHDSPVNVKANVVADADGATDIAKATDSV</sequence>
<feature type="chain" id="PRO_5043710202" evidence="1">
    <location>
        <begin position="20"/>
        <end position="216"/>
    </location>
</feature>
<dbReference type="Proteomes" id="UP001397290">
    <property type="component" value="Unassembled WGS sequence"/>
</dbReference>
<proteinExistence type="predicted"/>
<evidence type="ECO:0000256" key="1">
    <source>
        <dbReference type="SAM" id="SignalP"/>
    </source>
</evidence>